<proteinExistence type="predicted"/>
<evidence type="ECO:0008006" key="6">
    <source>
        <dbReference type="Google" id="ProtNLM"/>
    </source>
</evidence>
<dbReference type="AlphaFoldDB" id="T0QVR3"/>
<dbReference type="Proteomes" id="UP000030762">
    <property type="component" value="Unassembled WGS sequence"/>
</dbReference>
<dbReference type="Gene3D" id="3.80.10.10">
    <property type="entry name" value="Ribonuclease Inhibitor"/>
    <property type="match status" value="3"/>
</dbReference>
<dbReference type="EMBL" id="JH767132">
    <property type="protein sequence ID" value="EQC42324.1"/>
    <property type="molecule type" value="Genomic_DNA"/>
</dbReference>
<dbReference type="SUPFAM" id="SSF52047">
    <property type="entry name" value="RNI-like"/>
    <property type="match status" value="2"/>
</dbReference>
<dbReference type="GO" id="GO:0005096">
    <property type="term" value="F:GTPase activator activity"/>
    <property type="evidence" value="ECO:0007669"/>
    <property type="project" value="UniProtKB-KW"/>
</dbReference>
<dbReference type="PANTHER" id="PTHR24113:SF12">
    <property type="entry name" value="RAN GTPASE-ACTIVATING PROTEIN 1"/>
    <property type="match status" value="1"/>
</dbReference>
<dbReference type="GO" id="GO:0006913">
    <property type="term" value="P:nucleocytoplasmic transport"/>
    <property type="evidence" value="ECO:0007669"/>
    <property type="project" value="TreeGrafter"/>
</dbReference>
<dbReference type="Pfam" id="PF13516">
    <property type="entry name" value="LRR_6"/>
    <property type="match status" value="2"/>
</dbReference>
<dbReference type="GO" id="GO:0048471">
    <property type="term" value="C:perinuclear region of cytoplasm"/>
    <property type="evidence" value="ECO:0007669"/>
    <property type="project" value="TreeGrafter"/>
</dbReference>
<dbReference type="GO" id="GO:0005634">
    <property type="term" value="C:nucleus"/>
    <property type="evidence" value="ECO:0007669"/>
    <property type="project" value="TreeGrafter"/>
</dbReference>
<evidence type="ECO:0000313" key="5">
    <source>
        <dbReference type="Proteomes" id="UP000030762"/>
    </source>
</evidence>
<reference evidence="4 5" key="1">
    <citation type="submission" date="2012-04" db="EMBL/GenBank/DDBJ databases">
        <title>The Genome Sequence of Saprolegnia declina VS20.</title>
        <authorList>
            <consortium name="The Broad Institute Genome Sequencing Platform"/>
            <person name="Russ C."/>
            <person name="Nusbaum C."/>
            <person name="Tyler B."/>
            <person name="van West P."/>
            <person name="Dieguez-Uribeondo J."/>
            <person name="de Bruijn I."/>
            <person name="Tripathy S."/>
            <person name="Jiang R."/>
            <person name="Young S.K."/>
            <person name="Zeng Q."/>
            <person name="Gargeya S."/>
            <person name="Fitzgerald M."/>
            <person name="Haas B."/>
            <person name="Abouelleil A."/>
            <person name="Alvarado L."/>
            <person name="Arachchi H.M."/>
            <person name="Berlin A."/>
            <person name="Chapman S.B."/>
            <person name="Goldberg J."/>
            <person name="Griggs A."/>
            <person name="Gujja S."/>
            <person name="Hansen M."/>
            <person name="Howarth C."/>
            <person name="Imamovic A."/>
            <person name="Larimer J."/>
            <person name="McCowen C."/>
            <person name="Montmayeur A."/>
            <person name="Murphy C."/>
            <person name="Neiman D."/>
            <person name="Pearson M."/>
            <person name="Priest M."/>
            <person name="Roberts A."/>
            <person name="Saif S."/>
            <person name="Shea T."/>
            <person name="Sisk P."/>
            <person name="Sykes S."/>
            <person name="Wortman J."/>
            <person name="Nusbaum C."/>
            <person name="Birren B."/>
        </authorList>
    </citation>
    <scope>NUCLEOTIDE SEQUENCE [LARGE SCALE GENOMIC DNA]</scope>
    <source>
        <strain evidence="4 5">VS20</strain>
    </source>
</reference>
<dbReference type="RefSeq" id="XP_008603747.1">
    <property type="nucleotide sequence ID" value="XM_008605525.1"/>
</dbReference>
<gene>
    <name evidence="4" type="ORF">SDRG_00063</name>
</gene>
<evidence type="ECO:0000256" key="3">
    <source>
        <dbReference type="ARBA" id="ARBA00022737"/>
    </source>
</evidence>
<dbReference type="InterPro" id="IPR001611">
    <property type="entry name" value="Leu-rich_rpt"/>
</dbReference>
<accession>T0QVR3</accession>
<protein>
    <recommendedName>
        <fullName evidence="6">F-box domain-containing protein</fullName>
    </recommendedName>
</protein>
<dbReference type="SMART" id="SM00367">
    <property type="entry name" value="LRR_CC"/>
    <property type="match status" value="3"/>
</dbReference>
<evidence type="ECO:0000256" key="1">
    <source>
        <dbReference type="ARBA" id="ARBA00022468"/>
    </source>
</evidence>
<dbReference type="InterPro" id="IPR032675">
    <property type="entry name" value="LRR_dom_sf"/>
</dbReference>
<dbReference type="OrthoDB" id="120976at2759"/>
<keyword evidence="2" id="KW-0433">Leucine-rich repeat</keyword>
<organism evidence="4 5">
    <name type="scientific">Saprolegnia diclina (strain VS20)</name>
    <dbReference type="NCBI Taxonomy" id="1156394"/>
    <lineage>
        <taxon>Eukaryota</taxon>
        <taxon>Sar</taxon>
        <taxon>Stramenopiles</taxon>
        <taxon>Oomycota</taxon>
        <taxon>Saprolegniomycetes</taxon>
        <taxon>Saprolegniales</taxon>
        <taxon>Saprolegniaceae</taxon>
        <taxon>Saprolegnia</taxon>
    </lineage>
</organism>
<dbReference type="InterPro" id="IPR027038">
    <property type="entry name" value="RanGap"/>
</dbReference>
<keyword evidence="3" id="KW-0677">Repeat</keyword>
<dbReference type="PANTHER" id="PTHR24113">
    <property type="entry name" value="RAN GTPASE-ACTIVATING PROTEIN 1"/>
    <property type="match status" value="1"/>
</dbReference>
<dbReference type="GO" id="GO:0031267">
    <property type="term" value="F:small GTPase binding"/>
    <property type="evidence" value="ECO:0007669"/>
    <property type="project" value="TreeGrafter"/>
</dbReference>
<dbReference type="InterPro" id="IPR006553">
    <property type="entry name" value="Leu-rich_rpt_Cys-con_subtyp"/>
</dbReference>
<dbReference type="VEuPathDB" id="FungiDB:SDRG_00063"/>
<evidence type="ECO:0000256" key="2">
    <source>
        <dbReference type="ARBA" id="ARBA00022614"/>
    </source>
</evidence>
<sequence length="959" mass="105969">MHATLPTVGAPLTRVPSTAVRLLPDVLQLIATYLQDSKTMYAFLWALPHTWLTPPMAALAALYEAVGSGQLANINIARLWPTFDMRNLPFIPDEFAPVFQAYVPMLPRLDLSRRFHRQLDLPQAIPVRRCKITTAQMLVHAVKKWLQQLQSLELTHSLDKLPIQHLCDSLPRLSKLRRLSVMWHSDARAEESLALLNALCDSNVSDVSLRYDANTTAVWSVREVAAFARWLEGKRVSSVRLIYVPLDDANAQVLARTLVQSRTLRSLHVDGGPLPLAFYNLGLSLPNQLESLRTYVLHSSGVPGFTQTIAGSNVRTLTVGTVIPMAKDVVMATNVMNVMTRLPRLQCLVVMYTAVPLPTVVRLSERLQTLKSLQLHNTNLDDFGFAVLTRALPDCRQLETLLLSGQKDATCLAAEYVADKIPQCPSLKTLDLSCCPIGSRGFAALLPVLNCLDRIFLIGCNIDDDGADALSGVMGTTDHLYQLDLRGNYATDAHQAKKRNTTAGAHLASDVLQHIAMYVQDNKTMGAFLSALPRPWCTEPMTALATLFEAIRSGRLHNTSMTWLWPTLDMSNLTSIPDELAPVFEAYVPMLARLDANLEFHRQFGLPQDIPVARKRLAPSRGFTKWTTAEVTAFERWLQVKSVTSVGLVDVPIDDANAQTVVRALLQSHTLKHLHVDVGKLPRALFNLGLPLPSQFEKLYAFARSIDNVRGFIQTIAGPNLRTLIVGTQTSLQKDEVLATDFMDAVTSLPRLRHLSLVHVALPLPTAVQLSKRLPGLTTLELFNTNLDDVGMAVLARVLPNCCHLETLKLSDQVCSHIAAELLAKNIALCPSLKTLNLAGSPIGSRGLIALLPVLRRLDSVVLDRCGIDDDGAAALCRAMDATDDLYQLDLSCNLFSQETVKRIIRAARTLQQSHTPKHLYVDGGLLPHTRFNLGLSLPNQLETLYTFVRHIDDVLGFI</sequence>
<dbReference type="GO" id="GO:0005829">
    <property type="term" value="C:cytosol"/>
    <property type="evidence" value="ECO:0007669"/>
    <property type="project" value="TreeGrafter"/>
</dbReference>
<dbReference type="SMART" id="SM00368">
    <property type="entry name" value="LRR_RI"/>
    <property type="match status" value="4"/>
</dbReference>
<keyword evidence="5" id="KW-1185">Reference proteome</keyword>
<evidence type="ECO:0000313" key="4">
    <source>
        <dbReference type="EMBL" id="EQC42324.1"/>
    </source>
</evidence>
<keyword evidence="1" id="KW-0343">GTPase activation</keyword>
<dbReference type="GeneID" id="19940790"/>
<dbReference type="InParanoid" id="T0QVR3"/>
<name>T0QVR3_SAPDV</name>